<dbReference type="Gene3D" id="1.10.1780.10">
    <property type="entry name" value="Clp, N-terminal domain"/>
    <property type="match status" value="1"/>
</dbReference>
<dbReference type="PROSITE" id="PS51903">
    <property type="entry name" value="CLP_R"/>
    <property type="match status" value="1"/>
</dbReference>
<evidence type="ECO:0000256" key="4">
    <source>
        <dbReference type="ARBA" id="ARBA00023186"/>
    </source>
</evidence>
<dbReference type="Gene3D" id="3.40.50.300">
    <property type="entry name" value="P-loop containing nucleotide triphosphate hydrolases"/>
    <property type="match status" value="2"/>
</dbReference>
<dbReference type="InterPro" id="IPR036628">
    <property type="entry name" value="Clp_N_dom_sf"/>
</dbReference>
<evidence type="ECO:0000259" key="7">
    <source>
        <dbReference type="PROSITE" id="PS51903"/>
    </source>
</evidence>
<dbReference type="InterPro" id="IPR027417">
    <property type="entry name" value="P-loop_NTPase"/>
</dbReference>
<evidence type="ECO:0000256" key="6">
    <source>
        <dbReference type="SAM" id="Coils"/>
    </source>
</evidence>
<evidence type="ECO:0000313" key="8">
    <source>
        <dbReference type="EMBL" id="PIP75645.1"/>
    </source>
</evidence>
<dbReference type="PANTHER" id="PTHR11638">
    <property type="entry name" value="ATP-DEPENDENT CLP PROTEASE"/>
    <property type="match status" value="1"/>
</dbReference>
<sequence length="821" mass="92032">MTNIFNKFTTHYKKSIIGAYGLSLAKEKKEIGLEELFWSLLSEKGSLGQETLIKAGIKEQVRTNNELPQKKISWQQIIESREIIPLSSGMKKVIVDSVRVAAVHEHSYIGTEHLLYSLLDSPDEKINMILIEHRVSREEILKIIKVVLNSTSKFSELNDMVSTIKERLDEKKQGRKKSESILDFFGTNLTDGAAQKNINPVIGRTDEINRVIQILCRRDKNNPILLGEPGVGKTAIIEGLAKKIMEGDVPDILLNKKIYALDMPLLIAGTSYRGEFEARIKQIVEEAKRDENIILFIDELHNIMGAGSASGAMDAANILKPAMARGEIHCIGATTFDDFKKYIEQDKALSRRMQKVTINEPSAPESIKILKGIKKSYEKHHLLAISDEAIEAAVALSVRYLTDQFLPDKAIDLIDEAASKKRVNRPKNKNVAKLSELEKELVQITKEKNMLITQGKYNEALRLKSKEVKIVSQIYKLEEAETKNKLLIGAELADDKITASDIREIISQITKINIPDSQKSADIIKDLEKNLKNKIIGQDQVVAELVSTLKRSAAGLAGEHRPLGSFILAGPSGVGKTYSAKVLAELMSPGREGLIKLDMSEFGEKFNASKLIGAPAGYVGYEEGGLLTERVKRNPYAVILLDEIEKAHADIFNLFLQIFEDGYLTDSKGRQVNFRNTIILMTTNIGVPKASEKGMIGFGEKDSLENDYKEKLAEWMRPELLNRLDQILVFNQLTADDLAKIIELELANINNNLTSRNLSISWNKELVDYLLKKCADKNQGARIIRTVLREKIENKLADKILSKDLKNEIRIKVKDDKIILA</sequence>
<dbReference type="Pfam" id="PF02861">
    <property type="entry name" value="Clp_N"/>
    <property type="match status" value="1"/>
</dbReference>
<dbReference type="CDD" id="cd00009">
    <property type="entry name" value="AAA"/>
    <property type="match status" value="1"/>
</dbReference>
<dbReference type="SMART" id="SM01086">
    <property type="entry name" value="ClpB_D2-small"/>
    <property type="match status" value="1"/>
</dbReference>
<dbReference type="PROSITE" id="PS00870">
    <property type="entry name" value="CLPAB_1"/>
    <property type="match status" value="1"/>
</dbReference>
<dbReference type="InterPro" id="IPR018368">
    <property type="entry name" value="ClpA/B_CS1"/>
</dbReference>
<dbReference type="GO" id="GO:0034605">
    <property type="term" value="P:cellular response to heat"/>
    <property type="evidence" value="ECO:0007669"/>
    <property type="project" value="TreeGrafter"/>
</dbReference>
<dbReference type="InterPro" id="IPR050130">
    <property type="entry name" value="ClpA_ClpB"/>
</dbReference>
<feature type="coiled-coil region" evidence="6">
    <location>
        <begin position="427"/>
        <end position="454"/>
    </location>
</feature>
<dbReference type="FunFam" id="3.40.50.300:FF:000010">
    <property type="entry name" value="Chaperone clpB 1, putative"/>
    <property type="match status" value="1"/>
</dbReference>
<keyword evidence="4" id="KW-0143">Chaperone</keyword>
<evidence type="ECO:0000256" key="1">
    <source>
        <dbReference type="ARBA" id="ARBA00022737"/>
    </source>
</evidence>
<dbReference type="GO" id="GO:0005524">
    <property type="term" value="F:ATP binding"/>
    <property type="evidence" value="ECO:0007669"/>
    <property type="project" value="UniProtKB-KW"/>
</dbReference>
<dbReference type="Proteomes" id="UP000230159">
    <property type="component" value="Unassembled WGS sequence"/>
</dbReference>
<keyword evidence="8" id="KW-0645">Protease</keyword>
<evidence type="ECO:0000313" key="9">
    <source>
        <dbReference type="Proteomes" id="UP000230159"/>
    </source>
</evidence>
<dbReference type="GO" id="GO:0006508">
    <property type="term" value="P:proteolysis"/>
    <property type="evidence" value="ECO:0007669"/>
    <property type="project" value="UniProtKB-KW"/>
</dbReference>
<keyword evidence="6" id="KW-0175">Coiled coil</keyword>
<dbReference type="InterPro" id="IPR001270">
    <property type="entry name" value="ClpA/B"/>
</dbReference>
<dbReference type="Gene3D" id="4.10.860.10">
    <property type="entry name" value="UVR domain"/>
    <property type="match status" value="1"/>
</dbReference>
<dbReference type="GO" id="GO:0016887">
    <property type="term" value="F:ATP hydrolysis activity"/>
    <property type="evidence" value="ECO:0007669"/>
    <property type="project" value="InterPro"/>
</dbReference>
<dbReference type="EMBL" id="PCTN01000117">
    <property type="protein sequence ID" value="PIP75645.1"/>
    <property type="molecule type" value="Genomic_DNA"/>
</dbReference>
<name>A0A2H0D0E1_9BACT</name>
<dbReference type="InterPro" id="IPR003593">
    <property type="entry name" value="AAA+_ATPase"/>
</dbReference>
<dbReference type="SUPFAM" id="SSF81923">
    <property type="entry name" value="Double Clp-N motif"/>
    <property type="match status" value="1"/>
</dbReference>
<proteinExistence type="predicted"/>
<accession>A0A2H0D0E1</accession>
<keyword evidence="2" id="KW-0547">Nucleotide-binding</keyword>
<evidence type="ECO:0000256" key="5">
    <source>
        <dbReference type="PROSITE-ProRule" id="PRU01251"/>
    </source>
</evidence>
<keyword evidence="1 5" id="KW-0677">Repeat</keyword>
<protein>
    <submittedName>
        <fullName evidence="8">ATP-dependent Clp protease ATP-binding subunit ClpC</fullName>
    </submittedName>
</protein>
<gene>
    <name evidence="8" type="ORF">COW86_02570</name>
</gene>
<comment type="caution">
    <text evidence="8">The sequence shown here is derived from an EMBL/GenBank/DDBJ whole genome shotgun (WGS) entry which is preliminary data.</text>
</comment>
<dbReference type="GO" id="GO:0005737">
    <property type="term" value="C:cytoplasm"/>
    <property type="evidence" value="ECO:0007669"/>
    <property type="project" value="TreeGrafter"/>
</dbReference>
<dbReference type="FunFam" id="3.40.50.300:FF:000025">
    <property type="entry name" value="ATP-dependent Clp protease subunit"/>
    <property type="match status" value="1"/>
</dbReference>
<dbReference type="PANTHER" id="PTHR11638:SF18">
    <property type="entry name" value="HEAT SHOCK PROTEIN 104"/>
    <property type="match status" value="1"/>
</dbReference>
<organism evidence="8 9">
    <name type="scientific">Candidatus Kuenenbacteria bacterium CG22_combo_CG10-13_8_21_14_all_39_9</name>
    <dbReference type="NCBI Taxonomy" id="1974621"/>
    <lineage>
        <taxon>Bacteria</taxon>
        <taxon>Candidatus Kueneniibacteriota</taxon>
    </lineage>
</organism>
<dbReference type="Pfam" id="PF07724">
    <property type="entry name" value="AAA_2"/>
    <property type="match status" value="1"/>
</dbReference>
<dbReference type="PRINTS" id="PR00300">
    <property type="entry name" value="CLPPROTEASEA"/>
</dbReference>
<feature type="domain" description="Clp R" evidence="7">
    <location>
        <begin position="5"/>
        <end position="150"/>
    </location>
</feature>
<dbReference type="GO" id="GO:0008233">
    <property type="term" value="F:peptidase activity"/>
    <property type="evidence" value="ECO:0007669"/>
    <property type="project" value="UniProtKB-KW"/>
</dbReference>
<dbReference type="InterPro" id="IPR041546">
    <property type="entry name" value="ClpA/ClpB_AAA_lid"/>
</dbReference>
<dbReference type="CDD" id="cd19499">
    <property type="entry name" value="RecA-like_ClpB_Hsp104-like"/>
    <property type="match status" value="1"/>
</dbReference>
<keyword evidence="3 8" id="KW-0067">ATP-binding</keyword>
<dbReference type="AlphaFoldDB" id="A0A2H0D0E1"/>
<evidence type="ECO:0000256" key="2">
    <source>
        <dbReference type="ARBA" id="ARBA00022741"/>
    </source>
</evidence>
<dbReference type="InterPro" id="IPR004176">
    <property type="entry name" value="Clp_R_N"/>
</dbReference>
<dbReference type="Pfam" id="PF17871">
    <property type="entry name" value="AAA_lid_9"/>
    <property type="match status" value="1"/>
</dbReference>
<dbReference type="SUPFAM" id="SSF52540">
    <property type="entry name" value="P-loop containing nucleoside triphosphate hydrolases"/>
    <property type="match status" value="2"/>
</dbReference>
<dbReference type="Gene3D" id="1.10.8.60">
    <property type="match status" value="2"/>
</dbReference>
<dbReference type="Pfam" id="PF00004">
    <property type="entry name" value="AAA"/>
    <property type="match status" value="1"/>
</dbReference>
<dbReference type="InterPro" id="IPR003959">
    <property type="entry name" value="ATPase_AAA_core"/>
</dbReference>
<dbReference type="Pfam" id="PF10431">
    <property type="entry name" value="ClpB_D2-small"/>
    <property type="match status" value="1"/>
</dbReference>
<reference evidence="8 9" key="1">
    <citation type="submission" date="2017-09" db="EMBL/GenBank/DDBJ databases">
        <title>Depth-based differentiation of microbial function through sediment-hosted aquifers and enrichment of novel symbionts in the deep terrestrial subsurface.</title>
        <authorList>
            <person name="Probst A.J."/>
            <person name="Ladd B."/>
            <person name="Jarett J.K."/>
            <person name="Geller-Mcgrath D.E."/>
            <person name="Sieber C.M."/>
            <person name="Emerson J.B."/>
            <person name="Anantharaman K."/>
            <person name="Thomas B.C."/>
            <person name="Malmstrom R."/>
            <person name="Stieglmeier M."/>
            <person name="Klingl A."/>
            <person name="Woyke T."/>
            <person name="Ryan C.M."/>
            <person name="Banfield J.F."/>
        </authorList>
    </citation>
    <scope>NUCLEOTIDE SEQUENCE [LARGE SCALE GENOMIC DNA]</scope>
    <source>
        <strain evidence="8">CG22_combo_CG10-13_8_21_14_all_39_9</strain>
    </source>
</reference>
<evidence type="ECO:0000256" key="3">
    <source>
        <dbReference type="ARBA" id="ARBA00022840"/>
    </source>
</evidence>
<dbReference type="SMART" id="SM00382">
    <property type="entry name" value="AAA"/>
    <property type="match status" value="2"/>
</dbReference>
<keyword evidence="8" id="KW-0378">Hydrolase</keyword>
<dbReference type="InterPro" id="IPR019489">
    <property type="entry name" value="Clp_ATPase_C"/>
</dbReference>